<keyword evidence="3" id="KW-0597">Phosphoprotein</keyword>
<feature type="transmembrane region" description="Helical" evidence="9">
    <location>
        <begin position="68"/>
        <end position="93"/>
    </location>
</feature>
<name>A0ABR7LWE3_9ACTN</name>
<feature type="transmembrane region" description="Helical" evidence="9">
    <location>
        <begin position="129"/>
        <end position="150"/>
    </location>
</feature>
<keyword evidence="6 11" id="KW-0418">Kinase</keyword>
<dbReference type="Gene3D" id="1.20.5.1930">
    <property type="match status" value="1"/>
</dbReference>
<evidence type="ECO:0000313" key="11">
    <source>
        <dbReference type="EMBL" id="MBC6469171.1"/>
    </source>
</evidence>
<evidence type="ECO:0000256" key="5">
    <source>
        <dbReference type="ARBA" id="ARBA00022741"/>
    </source>
</evidence>
<evidence type="ECO:0000256" key="9">
    <source>
        <dbReference type="SAM" id="Phobius"/>
    </source>
</evidence>
<organism evidence="11 12">
    <name type="scientific">Actinomadura alba</name>
    <dbReference type="NCBI Taxonomy" id="406431"/>
    <lineage>
        <taxon>Bacteria</taxon>
        <taxon>Bacillati</taxon>
        <taxon>Actinomycetota</taxon>
        <taxon>Actinomycetes</taxon>
        <taxon>Streptosporangiales</taxon>
        <taxon>Thermomonosporaceae</taxon>
        <taxon>Actinomadura</taxon>
    </lineage>
</organism>
<dbReference type="GO" id="GO:0016301">
    <property type="term" value="F:kinase activity"/>
    <property type="evidence" value="ECO:0007669"/>
    <property type="project" value="UniProtKB-KW"/>
</dbReference>
<accession>A0ABR7LWE3</accession>
<dbReference type="Proteomes" id="UP000805614">
    <property type="component" value="Unassembled WGS sequence"/>
</dbReference>
<dbReference type="Pfam" id="PF07730">
    <property type="entry name" value="HisKA_3"/>
    <property type="match status" value="1"/>
</dbReference>
<dbReference type="EMBL" id="JABVEC010000024">
    <property type="protein sequence ID" value="MBC6469171.1"/>
    <property type="molecule type" value="Genomic_DNA"/>
</dbReference>
<dbReference type="InterPro" id="IPR036890">
    <property type="entry name" value="HATPase_C_sf"/>
</dbReference>
<dbReference type="PANTHER" id="PTHR24421:SF10">
    <property type="entry name" value="NITRATE_NITRITE SENSOR PROTEIN NARQ"/>
    <property type="match status" value="1"/>
</dbReference>
<reference evidence="11 12" key="1">
    <citation type="submission" date="2020-06" db="EMBL/GenBank/DDBJ databases">
        <title>Actinomadura xiongansis sp. nov., isolated from soil of Baiyangdian.</title>
        <authorList>
            <person name="Zhang X."/>
        </authorList>
    </citation>
    <scope>NUCLEOTIDE SEQUENCE [LARGE SCALE GENOMIC DNA]</scope>
    <source>
        <strain evidence="11 12">HBUM206468</strain>
    </source>
</reference>
<evidence type="ECO:0000256" key="4">
    <source>
        <dbReference type="ARBA" id="ARBA00022679"/>
    </source>
</evidence>
<keyword evidence="5" id="KW-0547">Nucleotide-binding</keyword>
<keyword evidence="12" id="KW-1185">Reference proteome</keyword>
<dbReference type="EC" id="2.7.13.3" evidence="2"/>
<keyword evidence="9" id="KW-0472">Membrane</keyword>
<evidence type="ECO:0000256" key="1">
    <source>
        <dbReference type="ARBA" id="ARBA00000085"/>
    </source>
</evidence>
<dbReference type="RefSeq" id="WP_187246214.1">
    <property type="nucleotide sequence ID" value="NZ_BAAAOK010000015.1"/>
</dbReference>
<gene>
    <name evidence="11" type="ORF">HKK74_27285</name>
</gene>
<protein>
    <recommendedName>
        <fullName evidence="2">histidine kinase</fullName>
        <ecNumber evidence="2">2.7.13.3</ecNumber>
    </recommendedName>
</protein>
<dbReference type="SUPFAM" id="SSF55874">
    <property type="entry name" value="ATPase domain of HSP90 chaperone/DNA topoisomerase II/histidine kinase"/>
    <property type="match status" value="1"/>
</dbReference>
<dbReference type="CDD" id="cd16917">
    <property type="entry name" value="HATPase_UhpB-NarQ-NarX-like"/>
    <property type="match status" value="1"/>
</dbReference>
<evidence type="ECO:0000256" key="7">
    <source>
        <dbReference type="ARBA" id="ARBA00022840"/>
    </source>
</evidence>
<dbReference type="InterPro" id="IPR050482">
    <property type="entry name" value="Sensor_HK_TwoCompSys"/>
</dbReference>
<evidence type="ECO:0000259" key="10">
    <source>
        <dbReference type="Pfam" id="PF07730"/>
    </source>
</evidence>
<feature type="transmembrane region" description="Helical" evidence="9">
    <location>
        <begin position="20"/>
        <end position="37"/>
    </location>
</feature>
<keyword evidence="7" id="KW-0067">ATP-binding</keyword>
<dbReference type="PANTHER" id="PTHR24421">
    <property type="entry name" value="NITRATE/NITRITE SENSOR PROTEIN NARX-RELATED"/>
    <property type="match status" value="1"/>
</dbReference>
<evidence type="ECO:0000256" key="8">
    <source>
        <dbReference type="ARBA" id="ARBA00023012"/>
    </source>
</evidence>
<keyword evidence="9" id="KW-0812">Transmembrane</keyword>
<proteinExistence type="predicted"/>
<keyword evidence="8" id="KW-0902">Two-component regulatory system</keyword>
<evidence type="ECO:0000313" key="12">
    <source>
        <dbReference type="Proteomes" id="UP000805614"/>
    </source>
</evidence>
<feature type="transmembrane region" description="Helical" evidence="9">
    <location>
        <begin position="99"/>
        <end position="117"/>
    </location>
</feature>
<dbReference type="InterPro" id="IPR011712">
    <property type="entry name" value="Sig_transdc_His_kin_sub3_dim/P"/>
</dbReference>
<keyword evidence="4" id="KW-0808">Transferase</keyword>
<comment type="caution">
    <text evidence="11">The sequence shown here is derived from an EMBL/GenBank/DDBJ whole genome shotgun (WGS) entry which is preliminary data.</text>
</comment>
<feature type="transmembrane region" description="Helical" evidence="9">
    <location>
        <begin position="43"/>
        <end position="61"/>
    </location>
</feature>
<evidence type="ECO:0000256" key="3">
    <source>
        <dbReference type="ARBA" id="ARBA00022553"/>
    </source>
</evidence>
<feature type="domain" description="Signal transduction histidine kinase subgroup 3 dimerisation and phosphoacceptor" evidence="10">
    <location>
        <begin position="182"/>
        <end position="245"/>
    </location>
</feature>
<evidence type="ECO:0000256" key="6">
    <source>
        <dbReference type="ARBA" id="ARBA00022777"/>
    </source>
</evidence>
<dbReference type="Gene3D" id="3.30.565.10">
    <property type="entry name" value="Histidine kinase-like ATPase, C-terminal domain"/>
    <property type="match status" value="1"/>
</dbReference>
<evidence type="ECO:0000256" key="2">
    <source>
        <dbReference type="ARBA" id="ARBA00012438"/>
    </source>
</evidence>
<keyword evidence="9" id="KW-1133">Transmembrane helix</keyword>
<sequence>MQLDRGIAWWPRRRSRALDIALALSAACLDGVITWFATEEYFLPAPVISVASVLLGLTLVVRRRFPVLVATACIVVGTATGAGVLSVLIAFYTLGAYAASRRVVLITGALAIVSVVAQPGPALETGEPFWVLVVVGVVFVTPPTLLGLYMGTRKQLVASLQERTARLEREQHLLAERARTEERTRIAREMHDVVANRVSVMVVQAGAVRAIAKRDPQRAAEAAGVIGDMGRQALDELRQVIGVLRLGENAAALPAPGIDDIRGLVGQSRAAGLEVTLTVQGDERTLPAAIAGTAYRVVQEALTNVHKHAGAVTARVALHHLPDAIEVRVENDAPSARPDHGLPSGGNGLVGLRERVTALGGVFEASAGAGGGYAVRARVPLPAGSVAAPQKA</sequence>
<comment type="catalytic activity">
    <reaction evidence="1">
        <text>ATP + protein L-histidine = ADP + protein N-phospho-L-histidine.</text>
        <dbReference type="EC" id="2.7.13.3"/>
    </reaction>
</comment>